<evidence type="ECO:0000256" key="1">
    <source>
        <dbReference type="SAM" id="SignalP"/>
    </source>
</evidence>
<protein>
    <recommendedName>
        <fullName evidence="2">DUF3298 domain-containing protein</fullName>
    </recommendedName>
</protein>
<keyword evidence="4" id="KW-1185">Reference proteome</keyword>
<keyword evidence="1" id="KW-0732">Signal</keyword>
<evidence type="ECO:0000313" key="4">
    <source>
        <dbReference type="Proteomes" id="UP000198584"/>
    </source>
</evidence>
<organism evidence="3 4">
    <name type="scientific">Thalassobacillus cyri</name>
    <dbReference type="NCBI Taxonomy" id="571932"/>
    <lineage>
        <taxon>Bacteria</taxon>
        <taxon>Bacillati</taxon>
        <taxon>Bacillota</taxon>
        <taxon>Bacilli</taxon>
        <taxon>Bacillales</taxon>
        <taxon>Bacillaceae</taxon>
        <taxon>Thalassobacillus</taxon>
    </lineage>
</organism>
<feature type="domain" description="DUF3298" evidence="2">
    <location>
        <begin position="146"/>
        <end position="208"/>
    </location>
</feature>
<dbReference type="EMBL" id="FNQR01000022">
    <property type="protein sequence ID" value="SEB16560.1"/>
    <property type="molecule type" value="Genomic_DNA"/>
</dbReference>
<sequence>MKSKNIYSVLAFMLLLVGFASSVQAKEGLIYEMKNFDEVENRWEIHIQYTKFTGLEDKAFQQKLNKMIQEKVAGYIQTVKEQADDNQGIPIRFYGETKVLVDNNFYSVLMTSSLSRGNTFSGDVESFNFYNQKDTQLATLMDIMDLDKIDAEVKKQIHAKPDVYYVEEFKHVRPGTAFYLQGEELVLIFHKYEIAPGVYGPSEIKIPINHRY</sequence>
<accession>A0A1H4H5A0</accession>
<dbReference type="Gene3D" id="3.90.640.20">
    <property type="entry name" value="Heat-shock cognate protein, ATPase"/>
    <property type="match status" value="1"/>
</dbReference>
<evidence type="ECO:0000313" key="3">
    <source>
        <dbReference type="EMBL" id="SEB16560.1"/>
    </source>
</evidence>
<dbReference type="Pfam" id="PF11738">
    <property type="entry name" value="DUF3298"/>
    <property type="match status" value="1"/>
</dbReference>
<dbReference type="Gene3D" id="3.30.565.40">
    <property type="entry name" value="Fervidobacterium nodosum Rt17-B1 like"/>
    <property type="match status" value="1"/>
</dbReference>
<gene>
    <name evidence="3" type="ORF">SAMN05421743_12236</name>
</gene>
<dbReference type="InterPro" id="IPR021729">
    <property type="entry name" value="DUF3298"/>
</dbReference>
<dbReference type="RefSeq" id="WP_093046552.1">
    <property type="nucleotide sequence ID" value="NZ_FNQR01000022.1"/>
</dbReference>
<dbReference type="STRING" id="571932.SAMN05421743_12236"/>
<dbReference type="AlphaFoldDB" id="A0A1H4H5A0"/>
<name>A0A1H4H5A0_9BACI</name>
<proteinExistence type="predicted"/>
<dbReference type="OrthoDB" id="5637at2"/>
<reference evidence="4" key="1">
    <citation type="submission" date="2016-10" db="EMBL/GenBank/DDBJ databases">
        <authorList>
            <person name="Varghese N."/>
            <person name="Submissions S."/>
        </authorList>
    </citation>
    <scope>NUCLEOTIDE SEQUENCE [LARGE SCALE GENOMIC DNA]</scope>
    <source>
        <strain evidence="4">CCM7597</strain>
    </source>
</reference>
<evidence type="ECO:0000259" key="2">
    <source>
        <dbReference type="Pfam" id="PF11738"/>
    </source>
</evidence>
<dbReference type="Proteomes" id="UP000198584">
    <property type="component" value="Unassembled WGS sequence"/>
</dbReference>
<dbReference type="InterPro" id="IPR037126">
    <property type="entry name" value="PdaC/RsiV-like_sf"/>
</dbReference>
<feature type="chain" id="PRO_5011433699" description="DUF3298 domain-containing protein" evidence="1">
    <location>
        <begin position="26"/>
        <end position="212"/>
    </location>
</feature>
<feature type="signal peptide" evidence="1">
    <location>
        <begin position="1"/>
        <end position="25"/>
    </location>
</feature>